<dbReference type="PANTHER" id="PTHR48049:SF138">
    <property type="entry name" value="UDP-GLYCOSYLTRANSFERASE 91C1"/>
    <property type="match status" value="1"/>
</dbReference>
<keyword evidence="6" id="KW-1185">Reference proteome</keyword>
<keyword evidence="4" id="KW-0472">Membrane</keyword>
<gene>
    <name evidence="5" type="ORF">CJ030_MR8G003331</name>
</gene>
<dbReference type="Proteomes" id="UP000516437">
    <property type="component" value="Chromosome 8"/>
</dbReference>
<dbReference type="CDD" id="cd03784">
    <property type="entry name" value="GT1_Gtf-like"/>
    <property type="match status" value="1"/>
</dbReference>
<dbReference type="Gene3D" id="3.40.50.2000">
    <property type="entry name" value="Glycogen Phosphorylase B"/>
    <property type="match status" value="2"/>
</dbReference>
<feature type="transmembrane region" description="Helical" evidence="4">
    <location>
        <begin position="6"/>
        <end position="26"/>
    </location>
</feature>
<keyword evidence="4" id="KW-0812">Transmembrane</keyword>
<dbReference type="SUPFAM" id="SSF53756">
    <property type="entry name" value="UDP-Glycosyltransferase/glycogen phosphorylase"/>
    <property type="match status" value="1"/>
</dbReference>
<organism evidence="5 6">
    <name type="scientific">Morella rubra</name>
    <name type="common">Chinese bayberry</name>
    <dbReference type="NCBI Taxonomy" id="262757"/>
    <lineage>
        <taxon>Eukaryota</taxon>
        <taxon>Viridiplantae</taxon>
        <taxon>Streptophyta</taxon>
        <taxon>Embryophyta</taxon>
        <taxon>Tracheophyta</taxon>
        <taxon>Spermatophyta</taxon>
        <taxon>Magnoliopsida</taxon>
        <taxon>eudicotyledons</taxon>
        <taxon>Gunneridae</taxon>
        <taxon>Pentapetalae</taxon>
        <taxon>rosids</taxon>
        <taxon>fabids</taxon>
        <taxon>Fagales</taxon>
        <taxon>Myricaceae</taxon>
        <taxon>Morella</taxon>
    </lineage>
</organism>
<proteinExistence type="inferred from homology"/>
<evidence type="ECO:0000256" key="2">
    <source>
        <dbReference type="ARBA" id="ARBA00022676"/>
    </source>
</evidence>
<evidence type="ECO:0000256" key="1">
    <source>
        <dbReference type="ARBA" id="ARBA00009995"/>
    </source>
</evidence>
<comment type="similarity">
    <text evidence="1">Belongs to the UDP-glycosyltransferase family.</text>
</comment>
<comment type="caution">
    <text evidence="5">The sequence shown here is derived from an EMBL/GenBank/DDBJ whole genome shotgun (WGS) entry which is preliminary data.</text>
</comment>
<name>A0A6A1UTZ4_9ROSI</name>
<dbReference type="GO" id="GO:0035251">
    <property type="term" value="F:UDP-glucosyltransferase activity"/>
    <property type="evidence" value="ECO:0007669"/>
    <property type="project" value="InterPro"/>
</dbReference>
<dbReference type="EMBL" id="RXIC02000026">
    <property type="protein sequence ID" value="KAB1203865.1"/>
    <property type="molecule type" value="Genomic_DNA"/>
</dbReference>
<evidence type="ECO:0000313" key="6">
    <source>
        <dbReference type="Proteomes" id="UP000516437"/>
    </source>
</evidence>
<sequence length="478" mass="53429">MENGGVLHVAVFPWLAMGHLIPFVHLSKCLARKGHRVSFISTPRNISRLPRIPPNLSPLINLVSLPLPHVDGLPDHAESSADVPYHKQRLLKRAFDLLKPQLTAVLEASRPDWIIYDYASHWLPPLATQLGVSRAFFSLFTAACLSFIGPPAVLIDGDSRSTAEDFTVIPKWVPFHSNVAYRIHEVSRYVDAVSAIGPEISDSTRFGITAAESDVVAIRTSAELEPEWLNLLVDLYQKPVVPVGFLPPVMEDEEREEGDEKWSDIREWLDKQRRNSVVYVATGTEATLTPQELNELALGLEQSGLPFVWVLRNPPWSTLAEVETLPTGFEERVKGRGMVYLGWAPQVKILRHESIGGFLTHCGWNSVTEGLGYGRVLILFPLLNDQGLNSRLLQGKKLGVEITRNERDGSFTRDSVAESLRLAMVDDSGQSLRATAKEMKVLFGDENKNDQLVDGFIHFLETNRLSKEMRVRTCSSVE</sequence>
<dbReference type="PANTHER" id="PTHR48049">
    <property type="entry name" value="GLYCOSYLTRANSFERASE"/>
    <property type="match status" value="1"/>
</dbReference>
<protein>
    <submittedName>
        <fullName evidence="5">UDP-glycosyltransferase 91C1</fullName>
    </submittedName>
</protein>
<keyword evidence="3 5" id="KW-0808">Transferase</keyword>
<dbReference type="OrthoDB" id="5835829at2759"/>
<dbReference type="FunFam" id="3.40.50.2000:FF:000088">
    <property type="entry name" value="Glycosyltransferase"/>
    <property type="match status" value="1"/>
</dbReference>
<evidence type="ECO:0000256" key="3">
    <source>
        <dbReference type="ARBA" id="ARBA00022679"/>
    </source>
</evidence>
<accession>A0A6A1UTZ4</accession>
<evidence type="ECO:0000256" key="4">
    <source>
        <dbReference type="SAM" id="Phobius"/>
    </source>
</evidence>
<dbReference type="InterPro" id="IPR002213">
    <property type="entry name" value="UDP_glucos_trans"/>
</dbReference>
<keyword evidence="2" id="KW-0328">Glycosyltransferase</keyword>
<dbReference type="InterPro" id="IPR050481">
    <property type="entry name" value="UDP-glycosyltransf_plant"/>
</dbReference>
<keyword evidence="4" id="KW-1133">Transmembrane helix</keyword>
<reference evidence="5 6" key="1">
    <citation type="journal article" date="2019" name="Plant Biotechnol. J.">
        <title>The red bayberry genome and genetic basis of sex determination.</title>
        <authorList>
            <person name="Jia H.M."/>
            <person name="Jia H.J."/>
            <person name="Cai Q.L."/>
            <person name="Wang Y."/>
            <person name="Zhao H.B."/>
            <person name="Yang W.F."/>
            <person name="Wang G.Y."/>
            <person name="Li Y.H."/>
            <person name="Zhan D.L."/>
            <person name="Shen Y.T."/>
            <person name="Niu Q.F."/>
            <person name="Chang L."/>
            <person name="Qiu J."/>
            <person name="Zhao L."/>
            <person name="Xie H.B."/>
            <person name="Fu W.Y."/>
            <person name="Jin J."/>
            <person name="Li X.W."/>
            <person name="Jiao Y."/>
            <person name="Zhou C.C."/>
            <person name="Tu T."/>
            <person name="Chai C.Y."/>
            <person name="Gao J.L."/>
            <person name="Fan L.J."/>
            <person name="van de Weg E."/>
            <person name="Wang J.Y."/>
            <person name="Gao Z.S."/>
        </authorList>
    </citation>
    <scope>NUCLEOTIDE SEQUENCE [LARGE SCALE GENOMIC DNA]</scope>
    <source>
        <tissue evidence="5">Leaves</tissue>
    </source>
</reference>
<dbReference type="FunFam" id="3.40.50.2000:FF:000037">
    <property type="entry name" value="Glycosyltransferase"/>
    <property type="match status" value="1"/>
</dbReference>
<evidence type="ECO:0000313" key="5">
    <source>
        <dbReference type="EMBL" id="KAB1203865.1"/>
    </source>
</evidence>
<dbReference type="Pfam" id="PF00201">
    <property type="entry name" value="UDPGT"/>
    <property type="match status" value="1"/>
</dbReference>
<dbReference type="AlphaFoldDB" id="A0A6A1UTZ4"/>